<keyword evidence="6 9" id="KW-1133">Transmembrane helix</keyword>
<evidence type="ECO:0000313" key="14">
    <source>
        <dbReference type="Proteomes" id="UP000184533"/>
    </source>
</evidence>
<dbReference type="Pfam" id="PF04290">
    <property type="entry name" value="DctQ"/>
    <property type="match status" value="1"/>
</dbReference>
<evidence type="ECO:0000256" key="7">
    <source>
        <dbReference type="ARBA" id="ARBA00023136"/>
    </source>
</evidence>
<evidence type="ECO:0000313" key="12">
    <source>
        <dbReference type="EMBL" id="SHF75766.1"/>
    </source>
</evidence>
<dbReference type="EMBL" id="FQVC01000013">
    <property type="protein sequence ID" value="SHF75766.1"/>
    <property type="molecule type" value="Genomic_DNA"/>
</dbReference>
<reference evidence="12 14" key="2">
    <citation type="submission" date="2016-11" db="EMBL/GenBank/DDBJ databases">
        <authorList>
            <person name="Jaros S."/>
            <person name="Januszkiewicz K."/>
            <person name="Wedrychowicz H."/>
        </authorList>
    </citation>
    <scope>NUCLEOTIDE SEQUENCE [LARGE SCALE GENOMIC DNA]</scope>
    <source>
        <strain evidence="12 14">DSM 17137</strain>
    </source>
</reference>
<dbReference type="PANTHER" id="PTHR35011:SF2">
    <property type="entry name" value="2,3-DIKETO-L-GULONATE TRAP TRANSPORTER SMALL PERMEASE PROTEIN YIAM"/>
    <property type="match status" value="1"/>
</dbReference>
<comment type="function">
    <text evidence="9">Part of the tripartite ATP-independent periplasmic (TRAP) transport system.</text>
</comment>
<evidence type="ECO:0000313" key="11">
    <source>
        <dbReference type="EMBL" id="KKB85190.1"/>
    </source>
</evidence>
<feature type="transmembrane region" description="Helical" evidence="9">
    <location>
        <begin position="20"/>
        <end position="41"/>
    </location>
</feature>
<sequence length="172" mass="19753">MPQRLVAIGRWLHARAENLLAAMLAVMFAVFILQIFFRYVINLPIGWTHEISVMMWLWMVLFGTAFVVRDSEEIRFDIFYGSVSDPVRRVMVVISAVTLIFLFSVSLPAVIDYVMFMKVEKTAYLKIRFDYLYSIYAVFAVAMIIRQFWLGCQAIWGKGSDGIDPTRSGSGI</sequence>
<feature type="transmembrane region" description="Helical" evidence="9">
    <location>
        <begin position="90"/>
        <end position="111"/>
    </location>
</feature>
<comment type="subcellular location">
    <subcellularLocation>
        <location evidence="1 9">Cell inner membrane</location>
        <topology evidence="1 9">Multi-pass membrane protein</topology>
    </subcellularLocation>
</comment>
<dbReference type="InterPro" id="IPR007387">
    <property type="entry name" value="TRAP_DctQ"/>
</dbReference>
<keyword evidence="13" id="KW-1185">Reference proteome</keyword>
<keyword evidence="4 9" id="KW-0997">Cell inner membrane</keyword>
<dbReference type="Proteomes" id="UP000184533">
    <property type="component" value="Unassembled WGS sequence"/>
</dbReference>
<dbReference type="STRING" id="1121477.SAMN02745223_03464"/>
<comment type="subunit">
    <text evidence="9">The complex comprises the extracytoplasmic solute receptor protein and the two transmembrane proteins.</text>
</comment>
<evidence type="ECO:0000256" key="4">
    <source>
        <dbReference type="ARBA" id="ARBA00022519"/>
    </source>
</evidence>
<evidence type="ECO:0000256" key="1">
    <source>
        <dbReference type="ARBA" id="ARBA00004429"/>
    </source>
</evidence>
<evidence type="ECO:0000313" key="13">
    <source>
        <dbReference type="Proteomes" id="UP000033608"/>
    </source>
</evidence>
<dbReference type="RefSeq" id="WP_046134707.1">
    <property type="nucleotide sequence ID" value="NZ_FQVC01000013.1"/>
</dbReference>
<evidence type="ECO:0000256" key="5">
    <source>
        <dbReference type="ARBA" id="ARBA00022692"/>
    </source>
</evidence>
<organism evidence="11 13">
    <name type="scientific">Devosia limi DSM 17137</name>
    <dbReference type="NCBI Taxonomy" id="1121477"/>
    <lineage>
        <taxon>Bacteria</taxon>
        <taxon>Pseudomonadati</taxon>
        <taxon>Pseudomonadota</taxon>
        <taxon>Alphaproteobacteria</taxon>
        <taxon>Hyphomicrobiales</taxon>
        <taxon>Devosiaceae</taxon>
        <taxon>Devosia</taxon>
    </lineage>
</organism>
<evidence type="ECO:0000256" key="3">
    <source>
        <dbReference type="ARBA" id="ARBA00022475"/>
    </source>
</evidence>
<keyword evidence="2 9" id="KW-0813">Transport</keyword>
<dbReference type="PANTHER" id="PTHR35011">
    <property type="entry name" value="2,3-DIKETO-L-GULONATE TRAP TRANSPORTER SMALL PERMEASE PROTEIN YIAM"/>
    <property type="match status" value="1"/>
</dbReference>
<feature type="transmembrane region" description="Helical" evidence="9">
    <location>
        <begin position="53"/>
        <end position="69"/>
    </location>
</feature>
<dbReference type="InterPro" id="IPR055348">
    <property type="entry name" value="DctQ"/>
</dbReference>
<dbReference type="OrthoDB" id="4250245at2"/>
<comment type="similarity">
    <text evidence="8 9">Belongs to the TRAP transporter small permease family.</text>
</comment>
<accession>A0A0F5LS46</accession>
<reference evidence="11 13" key="1">
    <citation type="submission" date="2015-03" db="EMBL/GenBank/DDBJ databases">
        <authorList>
            <person name="Hassan Y.I."/>
            <person name="Lepp D."/>
            <person name="Zhou T."/>
        </authorList>
    </citation>
    <scope>NUCLEOTIDE SEQUENCE [LARGE SCALE GENOMIC DNA]</scope>
    <source>
        <strain evidence="11 13">DSM 17137</strain>
    </source>
</reference>
<keyword evidence="7 9" id="KW-0472">Membrane</keyword>
<proteinExistence type="inferred from homology"/>
<evidence type="ECO:0000256" key="6">
    <source>
        <dbReference type="ARBA" id="ARBA00022989"/>
    </source>
</evidence>
<protein>
    <recommendedName>
        <fullName evidence="9">TRAP transporter small permease protein</fullName>
    </recommendedName>
</protein>
<dbReference type="PATRIC" id="fig|1121477.3.peg.2619"/>
<dbReference type="EMBL" id="LAJF01000060">
    <property type="protein sequence ID" value="KKB85190.1"/>
    <property type="molecule type" value="Genomic_DNA"/>
</dbReference>
<evidence type="ECO:0000256" key="9">
    <source>
        <dbReference type="RuleBase" id="RU369079"/>
    </source>
</evidence>
<name>A0A0F5LS46_9HYPH</name>
<evidence type="ECO:0000256" key="8">
    <source>
        <dbReference type="ARBA" id="ARBA00038436"/>
    </source>
</evidence>
<dbReference type="Proteomes" id="UP000033608">
    <property type="component" value="Unassembled WGS sequence"/>
</dbReference>
<dbReference type="GO" id="GO:0015740">
    <property type="term" value="P:C4-dicarboxylate transport"/>
    <property type="evidence" value="ECO:0007669"/>
    <property type="project" value="TreeGrafter"/>
</dbReference>
<dbReference type="AlphaFoldDB" id="A0A0F5LS46"/>
<feature type="transmembrane region" description="Helical" evidence="9">
    <location>
        <begin position="131"/>
        <end position="149"/>
    </location>
</feature>
<keyword evidence="3" id="KW-1003">Cell membrane</keyword>
<dbReference type="GO" id="GO:0005886">
    <property type="term" value="C:plasma membrane"/>
    <property type="evidence" value="ECO:0007669"/>
    <property type="project" value="UniProtKB-SubCell"/>
</dbReference>
<evidence type="ECO:0000256" key="2">
    <source>
        <dbReference type="ARBA" id="ARBA00022448"/>
    </source>
</evidence>
<feature type="domain" description="Tripartite ATP-independent periplasmic transporters DctQ component" evidence="10">
    <location>
        <begin position="27"/>
        <end position="146"/>
    </location>
</feature>
<dbReference type="GO" id="GO:0022857">
    <property type="term" value="F:transmembrane transporter activity"/>
    <property type="evidence" value="ECO:0007669"/>
    <property type="project" value="UniProtKB-UniRule"/>
</dbReference>
<keyword evidence="5 9" id="KW-0812">Transmembrane</keyword>
<evidence type="ECO:0000259" key="10">
    <source>
        <dbReference type="Pfam" id="PF04290"/>
    </source>
</evidence>
<gene>
    <name evidence="12" type="ORF">SAMN02745223_03464</name>
    <name evidence="11" type="ORF">VW29_07650</name>
</gene>